<comment type="caution">
    <text evidence="2">The sequence shown here is derived from an EMBL/GenBank/DDBJ whole genome shotgun (WGS) entry which is preliminary data.</text>
</comment>
<dbReference type="AlphaFoldDB" id="A0A3D8RPZ1"/>
<feature type="chain" id="PRO_5017647586" description="Cellulose-binding family ii protein" evidence="1">
    <location>
        <begin position="19"/>
        <end position="298"/>
    </location>
</feature>
<evidence type="ECO:0000313" key="3">
    <source>
        <dbReference type="Proteomes" id="UP000256328"/>
    </source>
</evidence>
<dbReference type="PANTHER" id="PTHR35606:SF4">
    <property type="entry name" value="CELLULOSE-BINDING FAMILY II PROTEIN"/>
    <property type="match status" value="1"/>
</dbReference>
<dbReference type="Proteomes" id="UP000256328">
    <property type="component" value="Unassembled WGS sequence"/>
</dbReference>
<proteinExistence type="predicted"/>
<keyword evidence="1" id="KW-0732">Signal</keyword>
<feature type="signal peptide" evidence="1">
    <location>
        <begin position="1"/>
        <end position="18"/>
    </location>
</feature>
<organism evidence="2 3">
    <name type="scientific">Coleophoma crateriformis</name>
    <dbReference type="NCBI Taxonomy" id="565419"/>
    <lineage>
        <taxon>Eukaryota</taxon>
        <taxon>Fungi</taxon>
        <taxon>Dikarya</taxon>
        <taxon>Ascomycota</taxon>
        <taxon>Pezizomycotina</taxon>
        <taxon>Leotiomycetes</taxon>
        <taxon>Helotiales</taxon>
        <taxon>Dermateaceae</taxon>
        <taxon>Coleophoma</taxon>
    </lineage>
</organism>
<dbReference type="OrthoDB" id="94998at2759"/>
<sequence length="298" mass="32978">MKLLEIVTLTALYGAATAARTGDDRDLKTDVWAKTLNRRQTTWSPPSELVTPLQEVWDHVSTTYNNGDLLGFTNYGYDILMASNGTLNFCVRWDSDASVTEADRTAIESSLKANVRKWTDQLTGFMGWPFGEVPVSVVGWAVKDKAQLQGSVSGVDVHTTADSAGTPECDPACGRFFHQDNDYSACAGGAARHYDMSLWLTAGMEGGAGGDWGQRVGSEYFLGALDSPHIWLHEFGHTLALDDFYDWTPTGITNFIMNAGSSTTITDFDIWMMRDFWRHIASRFSVRKLKARAIGKFD</sequence>
<reference evidence="2 3" key="1">
    <citation type="journal article" date="2018" name="IMA Fungus">
        <title>IMA Genome-F 9: Draft genome sequence of Annulohypoxylon stygium, Aspergillus mulundensis, Berkeleyomyces basicola (syn. Thielaviopsis basicola), Ceratocystis smalleyi, two Cercospora beticola strains, Coleophoma cylindrospora, Fusarium fracticaudum, Phialophora cf. hyalina, and Morchella septimelata.</title>
        <authorList>
            <person name="Wingfield B.D."/>
            <person name="Bills G.F."/>
            <person name="Dong Y."/>
            <person name="Huang W."/>
            <person name="Nel W.J."/>
            <person name="Swalarsk-Parry B.S."/>
            <person name="Vaghefi N."/>
            <person name="Wilken P.M."/>
            <person name="An Z."/>
            <person name="de Beer Z.W."/>
            <person name="De Vos L."/>
            <person name="Chen L."/>
            <person name="Duong T.A."/>
            <person name="Gao Y."/>
            <person name="Hammerbacher A."/>
            <person name="Kikkert J.R."/>
            <person name="Li Y."/>
            <person name="Li H."/>
            <person name="Li K."/>
            <person name="Li Q."/>
            <person name="Liu X."/>
            <person name="Ma X."/>
            <person name="Naidoo K."/>
            <person name="Pethybridge S.J."/>
            <person name="Sun J."/>
            <person name="Steenkamp E.T."/>
            <person name="van der Nest M.A."/>
            <person name="van Wyk S."/>
            <person name="Wingfield M.J."/>
            <person name="Xiong C."/>
            <person name="Yue Q."/>
            <person name="Zhang X."/>
        </authorList>
    </citation>
    <scope>NUCLEOTIDE SEQUENCE [LARGE SCALE GENOMIC DNA]</scope>
    <source>
        <strain evidence="2 3">BP5796</strain>
    </source>
</reference>
<evidence type="ECO:0008006" key="4">
    <source>
        <dbReference type="Google" id="ProtNLM"/>
    </source>
</evidence>
<protein>
    <recommendedName>
        <fullName evidence="4">Cellulose-binding family ii protein</fullName>
    </recommendedName>
</protein>
<keyword evidence="3" id="KW-1185">Reference proteome</keyword>
<evidence type="ECO:0000313" key="2">
    <source>
        <dbReference type="EMBL" id="RDW76152.1"/>
    </source>
</evidence>
<dbReference type="EMBL" id="PDLN01000009">
    <property type="protein sequence ID" value="RDW76152.1"/>
    <property type="molecule type" value="Genomic_DNA"/>
</dbReference>
<name>A0A3D8RPZ1_9HELO</name>
<gene>
    <name evidence="2" type="ORF">BP5796_06973</name>
</gene>
<accession>A0A3D8RPZ1</accession>
<dbReference type="PANTHER" id="PTHR35606">
    <property type="entry name" value="CELLULOSE-BINDING FAMILY II PROTEIN"/>
    <property type="match status" value="1"/>
</dbReference>
<evidence type="ECO:0000256" key="1">
    <source>
        <dbReference type="SAM" id="SignalP"/>
    </source>
</evidence>